<dbReference type="EMBL" id="KQ085884">
    <property type="protein sequence ID" value="KLO19751.1"/>
    <property type="molecule type" value="Genomic_DNA"/>
</dbReference>
<dbReference type="AlphaFoldDB" id="A0A0H2SRN0"/>
<dbReference type="SUPFAM" id="SSF53474">
    <property type="entry name" value="alpha/beta-Hydrolases"/>
    <property type="match status" value="1"/>
</dbReference>
<evidence type="ECO:0000313" key="3">
    <source>
        <dbReference type="Proteomes" id="UP000053477"/>
    </source>
</evidence>
<evidence type="ECO:0000259" key="1">
    <source>
        <dbReference type="Pfam" id="PF12697"/>
    </source>
</evidence>
<dbReference type="GO" id="GO:0016787">
    <property type="term" value="F:hydrolase activity"/>
    <property type="evidence" value="ECO:0007669"/>
    <property type="project" value="UniProtKB-KW"/>
</dbReference>
<dbReference type="Proteomes" id="UP000053477">
    <property type="component" value="Unassembled WGS sequence"/>
</dbReference>
<dbReference type="InterPro" id="IPR000073">
    <property type="entry name" value="AB_hydrolase_1"/>
</dbReference>
<gene>
    <name evidence="2" type="ORF">SCHPADRAFT_934893</name>
</gene>
<dbReference type="OrthoDB" id="94039at2759"/>
<accession>A0A0H2SRN0</accession>
<protein>
    <submittedName>
        <fullName evidence="2">Alpha/beta-hydrolase</fullName>
    </submittedName>
</protein>
<dbReference type="Pfam" id="PF12697">
    <property type="entry name" value="Abhydrolase_6"/>
    <property type="match status" value="1"/>
</dbReference>
<dbReference type="Gene3D" id="3.40.50.1820">
    <property type="entry name" value="alpha/beta hydrolase"/>
    <property type="match status" value="1"/>
</dbReference>
<organism evidence="2 3">
    <name type="scientific">Schizopora paradoxa</name>
    <dbReference type="NCBI Taxonomy" id="27342"/>
    <lineage>
        <taxon>Eukaryota</taxon>
        <taxon>Fungi</taxon>
        <taxon>Dikarya</taxon>
        <taxon>Basidiomycota</taxon>
        <taxon>Agaricomycotina</taxon>
        <taxon>Agaricomycetes</taxon>
        <taxon>Hymenochaetales</taxon>
        <taxon>Schizoporaceae</taxon>
        <taxon>Schizopora</taxon>
    </lineage>
</organism>
<evidence type="ECO:0000313" key="2">
    <source>
        <dbReference type="EMBL" id="KLO19751.1"/>
    </source>
</evidence>
<dbReference type="InterPro" id="IPR029058">
    <property type="entry name" value="AB_hydrolase_fold"/>
</dbReference>
<sequence>MFTVSTTVFPTPGSDLVYAANEYTPRGAEFVEDGFTLLFTHNLSSCKEMWEPVMSELCALCSFEKESEVSIREMWSIEWQSHGESALLNEGKNTVYNCRVRDYADAITGFVSNVVRDEHKFVIVGYSAGAIAWGIASLKLSTLPFAAVIFFEPPFVVPPIQENDPRVAIGIHNTKVVLTRKEYWNSILEARTYLRSRIPWNSWNQTMFDVVLSHTLRTTKLADGTEIVTTCCSNVMEQPAYGAEDYIAASPALNKLCASVPVHIVFGESTDLISNASRAAMCDEQQGRRMKSVQIIPYTGHLVVHENPLEAAKSIIKILRETAAALKRKPKL</sequence>
<name>A0A0H2SRN0_9AGAM</name>
<reference evidence="2 3" key="1">
    <citation type="submission" date="2015-04" db="EMBL/GenBank/DDBJ databases">
        <title>Complete genome sequence of Schizopora paradoxa KUC8140, a cosmopolitan wood degrader in East Asia.</title>
        <authorList>
            <consortium name="DOE Joint Genome Institute"/>
            <person name="Min B."/>
            <person name="Park H."/>
            <person name="Jang Y."/>
            <person name="Kim J.-J."/>
            <person name="Kim K.H."/>
            <person name="Pangilinan J."/>
            <person name="Lipzen A."/>
            <person name="Riley R."/>
            <person name="Grigoriev I.V."/>
            <person name="Spatafora J.W."/>
            <person name="Choi I.-G."/>
        </authorList>
    </citation>
    <scope>NUCLEOTIDE SEQUENCE [LARGE SCALE GENOMIC DNA]</scope>
    <source>
        <strain evidence="2 3">KUC8140</strain>
    </source>
</reference>
<feature type="domain" description="AB hydrolase-1" evidence="1">
    <location>
        <begin position="73"/>
        <end position="310"/>
    </location>
</feature>
<proteinExistence type="predicted"/>
<keyword evidence="3" id="KW-1185">Reference proteome</keyword>
<keyword evidence="2" id="KW-0378">Hydrolase</keyword>
<dbReference type="InParanoid" id="A0A0H2SRN0"/>